<comment type="caution">
    <text evidence="2">The sequence shown here is derived from an EMBL/GenBank/DDBJ whole genome shotgun (WGS) entry which is preliminary data.</text>
</comment>
<dbReference type="Proteomes" id="UP001501444">
    <property type="component" value="Unassembled WGS sequence"/>
</dbReference>
<dbReference type="Gene3D" id="1.25.40.10">
    <property type="entry name" value="Tetratricopeptide repeat domain"/>
    <property type="match status" value="1"/>
</dbReference>
<dbReference type="SUPFAM" id="SSF51905">
    <property type="entry name" value="FAD/NAD(P)-binding domain"/>
    <property type="match status" value="1"/>
</dbReference>
<feature type="domain" description="FAD-dependent urate hydroxylase HpyO/Asp monooxygenase CreE-like FAD/NAD(P)-binding" evidence="1">
    <location>
        <begin position="7"/>
        <end position="154"/>
    </location>
</feature>
<keyword evidence="3" id="KW-1185">Reference proteome</keyword>
<reference evidence="2 3" key="1">
    <citation type="journal article" date="2019" name="Int. J. Syst. Evol. Microbiol.">
        <title>The Global Catalogue of Microorganisms (GCM) 10K type strain sequencing project: providing services to taxonomists for standard genome sequencing and annotation.</title>
        <authorList>
            <consortium name="The Broad Institute Genomics Platform"/>
            <consortium name="The Broad Institute Genome Sequencing Center for Infectious Disease"/>
            <person name="Wu L."/>
            <person name="Ma J."/>
        </authorList>
    </citation>
    <scope>NUCLEOTIDE SEQUENCE [LARGE SCALE GENOMIC DNA]</scope>
    <source>
        <strain evidence="2 3">JCM 3272</strain>
    </source>
</reference>
<accession>A0ABN3GPG1</accession>
<dbReference type="PANTHER" id="PTHR40254">
    <property type="entry name" value="BLR0577 PROTEIN"/>
    <property type="match status" value="1"/>
</dbReference>
<protein>
    <recommendedName>
        <fullName evidence="1">FAD-dependent urate hydroxylase HpyO/Asp monooxygenase CreE-like FAD/NAD(P)-binding domain-containing protein</fullName>
    </recommendedName>
</protein>
<dbReference type="RefSeq" id="WP_344614996.1">
    <property type="nucleotide sequence ID" value="NZ_BAAARV010000040.1"/>
</dbReference>
<gene>
    <name evidence="2" type="ORF">GCM10010170_050810</name>
</gene>
<dbReference type="InterPro" id="IPR036188">
    <property type="entry name" value="FAD/NAD-bd_sf"/>
</dbReference>
<dbReference type="InterPro" id="IPR052189">
    <property type="entry name" value="L-asp_N-monooxygenase_NS-form"/>
</dbReference>
<dbReference type="Gene3D" id="3.50.50.60">
    <property type="entry name" value="FAD/NAD(P)-binding domain"/>
    <property type="match status" value="1"/>
</dbReference>
<dbReference type="InterPro" id="IPR038732">
    <property type="entry name" value="HpyO/CreE_NAD-binding"/>
</dbReference>
<dbReference type="PANTHER" id="PTHR40254:SF1">
    <property type="entry name" value="BLR0577 PROTEIN"/>
    <property type="match status" value="1"/>
</dbReference>
<evidence type="ECO:0000313" key="2">
    <source>
        <dbReference type="EMBL" id="GAA2357464.1"/>
    </source>
</evidence>
<sequence length="848" mass="90707">MSDVDVAIVGGGAAGALVLAHLSRLASGRLRVALIDRGPGGLGSGVAYRTPDAAHLLNVRAAAMSAWPDRPEHFTRWLAANGWSGVTGDDFVARAAFGGYLAALAGEAAGGDQADVRLIHGRANGVHRNPDGWTITIDGAAPVVATEVVLAIGIEPPAQAWVPRRLRGQPRFVADPWRPGALDGVGPDDPVLIVGTGLTAVDVAVSLAPRTRRPIIATSRNGLLPFAHTREVRPPMPLEHTDLPATVKQLRRLVHHRIRESIAATGDWRPAVDGLRPHTQAIWAGLPEAERREFLRRDLRRWDNARHRMAPAVADAIAGLRAEGRLAITTEHPSVAIAAAAPGTWIVNTTGPDPDLAGSTNPLIQQLFAEGYVTTGHLGIGWATTGDGQLRDAYGNRVPGLWTLGSTRRGQLLESTAIPEIRAQALALAERLCDTPSPRRGPAGLVRRDQYGLPLLTTARAAEHFDDAVRRVLRVQQGAEEALAAATAEDPSFALAHTVRALLAVEGVIGADARSALDEAERAAQARTDTRTSSLLRAVAGRVRANDPTGLLAHIDEFPRDALVVNACVPTIAFGGATQVPQHAWAIVERLAPVYGEDWWYLGLLAFVRQEQHRWAQSAELADRALAADPAGGHAAHARSHVYYETGEHREGLAWLDAWIEGPGRDAFQGAHYSWHAALHDIALERWPGVAARLWAQLSPRSVGGVRALVDSASLLWRCHVLGAPPQPVPIEAVLGTVPDELLREPRTAFIAMHAALALAAAGDLDRLEALRRYATGRAEPAFDLVAVLVRALSAYVRGDYALTVELISRRTGEWVRLGGSDAQREVIDDTLLSALSARDTPTGRPAV</sequence>
<dbReference type="EMBL" id="BAAARV010000040">
    <property type="protein sequence ID" value="GAA2357464.1"/>
    <property type="molecule type" value="Genomic_DNA"/>
</dbReference>
<organism evidence="2 3">
    <name type="scientific">Dactylosporangium salmoneum</name>
    <dbReference type="NCBI Taxonomy" id="53361"/>
    <lineage>
        <taxon>Bacteria</taxon>
        <taxon>Bacillati</taxon>
        <taxon>Actinomycetota</taxon>
        <taxon>Actinomycetes</taxon>
        <taxon>Micromonosporales</taxon>
        <taxon>Micromonosporaceae</taxon>
        <taxon>Dactylosporangium</taxon>
    </lineage>
</organism>
<evidence type="ECO:0000313" key="3">
    <source>
        <dbReference type="Proteomes" id="UP001501444"/>
    </source>
</evidence>
<evidence type="ECO:0000259" key="1">
    <source>
        <dbReference type="Pfam" id="PF13454"/>
    </source>
</evidence>
<name>A0ABN3GPG1_9ACTN</name>
<dbReference type="Pfam" id="PF13454">
    <property type="entry name" value="NAD_binding_9"/>
    <property type="match status" value="1"/>
</dbReference>
<dbReference type="InterPro" id="IPR011990">
    <property type="entry name" value="TPR-like_helical_dom_sf"/>
</dbReference>
<dbReference type="SUPFAM" id="SSF48452">
    <property type="entry name" value="TPR-like"/>
    <property type="match status" value="1"/>
</dbReference>
<proteinExistence type="predicted"/>